<evidence type="ECO:0000313" key="9">
    <source>
        <dbReference type="Proteomes" id="UP000033558"/>
    </source>
</evidence>
<dbReference type="InterPro" id="IPR031341">
    <property type="entry name" value="Methyltr_RsmF_N"/>
</dbReference>
<comment type="caution">
    <text evidence="6">Lacks conserved residue(s) required for the propagation of feature annotation.</text>
</comment>
<dbReference type="CDD" id="cd21147">
    <property type="entry name" value="RsmF_methylt_CTD1"/>
    <property type="match status" value="1"/>
</dbReference>
<dbReference type="InterPro" id="IPR027391">
    <property type="entry name" value="Nol1_Nop2_Fmu_2"/>
</dbReference>
<evidence type="ECO:0000313" key="8">
    <source>
        <dbReference type="EMBL" id="KJY61760.1"/>
    </source>
</evidence>
<dbReference type="Pfam" id="PF17126">
    <property type="entry name" value="RsmF_methylt_CI"/>
    <property type="match status" value="1"/>
</dbReference>
<evidence type="ECO:0000256" key="4">
    <source>
        <dbReference type="ARBA" id="ARBA00022691"/>
    </source>
</evidence>
<keyword evidence="9" id="KW-1185">Reference proteome</keyword>
<evidence type="ECO:0000256" key="2">
    <source>
        <dbReference type="ARBA" id="ARBA00022603"/>
    </source>
</evidence>
<dbReference type="InterPro" id="IPR031340">
    <property type="entry name" value="RsmF_methylt_CI"/>
</dbReference>
<evidence type="ECO:0000256" key="5">
    <source>
        <dbReference type="ARBA" id="ARBA00022884"/>
    </source>
</evidence>
<dbReference type="Gene3D" id="3.30.70.1170">
    <property type="entry name" value="Sun protein, domain 3"/>
    <property type="match status" value="1"/>
</dbReference>
<dbReference type="Gene3D" id="3.40.50.150">
    <property type="entry name" value="Vaccinia Virus protein VP39"/>
    <property type="match status" value="1"/>
</dbReference>
<keyword evidence="4 6" id="KW-0949">S-adenosyl-L-methionine</keyword>
<dbReference type="GO" id="GO:0003723">
    <property type="term" value="F:RNA binding"/>
    <property type="evidence" value="ECO:0007669"/>
    <property type="project" value="UniProtKB-UniRule"/>
</dbReference>
<dbReference type="Pfam" id="PF17125">
    <property type="entry name" value="Methyltr_RsmF_N"/>
    <property type="match status" value="1"/>
</dbReference>
<accession>A0A0F4LT31</accession>
<dbReference type="GO" id="GO:0001510">
    <property type="term" value="P:RNA methylation"/>
    <property type="evidence" value="ECO:0007669"/>
    <property type="project" value="InterPro"/>
</dbReference>
<dbReference type="PATRIC" id="fig|1218492.5.peg.950"/>
<keyword evidence="1" id="KW-0963">Cytoplasm</keyword>
<feature type="binding site" evidence="6">
    <location>
        <position position="173"/>
    </location>
    <ligand>
        <name>S-adenosyl-L-methionine</name>
        <dbReference type="ChEBI" id="CHEBI:59789"/>
    </ligand>
</feature>
<feature type="binding site" evidence="6">
    <location>
        <position position="128"/>
    </location>
    <ligand>
        <name>S-adenosyl-L-methionine</name>
        <dbReference type="ChEBI" id="CHEBI:59789"/>
    </ligand>
</feature>
<dbReference type="RefSeq" id="WP_046316398.1">
    <property type="nucleotide sequence ID" value="NZ_JBHSZT010000001.1"/>
</dbReference>
<dbReference type="Pfam" id="PF01189">
    <property type="entry name" value="Methyltr_RsmB-F"/>
    <property type="match status" value="1"/>
</dbReference>
<dbReference type="STRING" id="1218492.JG30_08120"/>
<dbReference type="AlphaFoldDB" id="A0A0F4LT31"/>
<dbReference type="PROSITE" id="PS51686">
    <property type="entry name" value="SAM_MT_RSMB_NOP"/>
    <property type="match status" value="1"/>
</dbReference>
<dbReference type="Proteomes" id="UP000033558">
    <property type="component" value="Unassembled WGS sequence"/>
</dbReference>
<evidence type="ECO:0000256" key="1">
    <source>
        <dbReference type="ARBA" id="ARBA00022490"/>
    </source>
</evidence>
<dbReference type="InterPro" id="IPR001678">
    <property type="entry name" value="MeTrfase_RsmB-F_NOP2_dom"/>
</dbReference>
<dbReference type="PRINTS" id="PR02008">
    <property type="entry name" value="RCMTFAMILY"/>
</dbReference>
<evidence type="ECO:0000259" key="7">
    <source>
        <dbReference type="PROSITE" id="PS51686"/>
    </source>
</evidence>
<dbReference type="SUPFAM" id="SSF53335">
    <property type="entry name" value="S-adenosyl-L-methionine-dependent methyltransferases"/>
    <property type="match status" value="1"/>
</dbReference>
<name>A0A0F4LT31_9LACO</name>
<feature type="active site" description="Nucleophile" evidence="6">
    <location>
        <position position="226"/>
    </location>
</feature>
<sequence length="448" mass="49728">MTLPAMFLNRYQQLMAPAEFTAFKQSLTQPATHGFRINPLKASLSQLQESVAQPVPGIANGYYGQIQGQSIDHLAGWIYSQDPSAMNVAQLAAPQAHERVLDLCAAPGGKTTQLAALMNDQGLLVANEINHQRALVLSSNVERWGLTHTVVTNNSPEQLAQALPEFFDCIVVDAPCSGEGLFRKDPSASDYWSVANIQFCAQRQKKILTAALTMLRPGGRLIYSTCTFAPEEDEQNLSWLLDQPQIQLLPLPALSKMDRGRPAWAQQRMAVQGALRLFPHHYRGEGHFIAAVSKQGTAPSTRPAGKSLKRLSADQVQLWQQFQTTTLTGVSFKQLQPQAEVLWAPAGIFPQSQLKIIRNGLRLGQFKKKRFEPDHALVMALSPTQFQQRFDLTAEQFAHFVHGEALILKNKAYAPGWVAVSYQQKIFAWGKVVQGQLKNFLPKGLRIQ</sequence>
<dbReference type="OrthoDB" id="9810297at2"/>
<gene>
    <name evidence="8" type="ORF">JG30_08120</name>
</gene>
<dbReference type="CDD" id="cd02440">
    <property type="entry name" value="AdoMet_MTases"/>
    <property type="match status" value="1"/>
</dbReference>
<dbReference type="PANTHER" id="PTHR22807:SF30">
    <property type="entry name" value="28S RRNA (CYTOSINE(4447)-C(5))-METHYLTRANSFERASE-RELATED"/>
    <property type="match status" value="1"/>
</dbReference>
<comment type="similarity">
    <text evidence="6">Belongs to the class I-like SAM-binding methyltransferase superfamily. RsmB/NOP family.</text>
</comment>
<feature type="binding site" evidence="6">
    <location>
        <begin position="104"/>
        <end position="110"/>
    </location>
    <ligand>
        <name>S-adenosyl-L-methionine</name>
        <dbReference type="ChEBI" id="CHEBI:59789"/>
    </ligand>
</feature>
<evidence type="ECO:0000256" key="6">
    <source>
        <dbReference type="PROSITE-ProRule" id="PRU01023"/>
    </source>
</evidence>
<keyword evidence="3 6" id="KW-0808">Transferase</keyword>
<feature type="domain" description="SAM-dependent MTase RsmB/NOP-type" evidence="7">
    <location>
        <begin position="6"/>
        <end position="295"/>
    </location>
</feature>
<dbReference type="InterPro" id="IPR029063">
    <property type="entry name" value="SAM-dependent_MTases_sf"/>
</dbReference>
<dbReference type="Pfam" id="PF13636">
    <property type="entry name" value="Methyltranf_PUA"/>
    <property type="match status" value="1"/>
</dbReference>
<keyword evidence="2 6" id="KW-0489">Methyltransferase</keyword>
<dbReference type="EMBL" id="JXJQ01000008">
    <property type="protein sequence ID" value="KJY61760.1"/>
    <property type="molecule type" value="Genomic_DNA"/>
</dbReference>
<reference evidence="8 9" key="1">
    <citation type="submission" date="2015-01" db="EMBL/GenBank/DDBJ databases">
        <title>Comparative genomics of the lactic acid bacteria isolated from the honey bee gut.</title>
        <authorList>
            <person name="Ellegaard K.M."/>
            <person name="Tamarit D."/>
            <person name="Javelind E."/>
            <person name="Olofsson T."/>
            <person name="Andersson S.G."/>
            <person name="Vasquez A."/>
        </authorList>
    </citation>
    <scope>NUCLEOTIDE SEQUENCE [LARGE SCALE GENOMIC DNA]</scope>
    <source>
        <strain evidence="8 9">Bin4</strain>
    </source>
</reference>
<dbReference type="InterPro" id="IPR023267">
    <property type="entry name" value="RCMT"/>
</dbReference>
<evidence type="ECO:0000256" key="3">
    <source>
        <dbReference type="ARBA" id="ARBA00022679"/>
    </source>
</evidence>
<proteinExistence type="inferred from homology"/>
<dbReference type="GO" id="GO:0008173">
    <property type="term" value="F:RNA methyltransferase activity"/>
    <property type="evidence" value="ECO:0007669"/>
    <property type="project" value="InterPro"/>
</dbReference>
<protein>
    <submittedName>
        <fullName evidence="8">tRNA/rRNA methyltransferase</fullName>
    </submittedName>
</protein>
<dbReference type="PANTHER" id="PTHR22807">
    <property type="entry name" value="NOP2 YEAST -RELATED NOL1/NOP2/FMU SUN DOMAIN-CONTAINING"/>
    <property type="match status" value="1"/>
</dbReference>
<dbReference type="HOGENOM" id="CLU_005316_6_1_9"/>
<dbReference type="Gene3D" id="2.30.130.60">
    <property type="match status" value="1"/>
</dbReference>
<comment type="caution">
    <text evidence="8">The sequence shown here is derived from an EMBL/GenBank/DDBJ whole genome shotgun (WGS) entry which is preliminary data.</text>
</comment>
<dbReference type="InterPro" id="IPR049560">
    <property type="entry name" value="MeTrfase_RsmB-F_NOP2_cat"/>
</dbReference>
<keyword evidence="5 6" id="KW-0694">RNA-binding</keyword>
<organism evidence="8 9">
    <name type="scientific">Bombilactobacillus mellifer</name>
    <dbReference type="NCBI Taxonomy" id="1218492"/>
    <lineage>
        <taxon>Bacteria</taxon>
        <taxon>Bacillati</taxon>
        <taxon>Bacillota</taxon>
        <taxon>Bacilli</taxon>
        <taxon>Lactobacillales</taxon>
        <taxon>Lactobacillaceae</taxon>
        <taxon>Bombilactobacillus</taxon>
    </lineage>
</organism>